<proteinExistence type="predicted"/>
<keyword evidence="2" id="KW-1185">Reference proteome</keyword>
<protein>
    <submittedName>
        <fullName evidence="1">Uncharacterized protein</fullName>
    </submittedName>
</protein>
<evidence type="ECO:0000313" key="1">
    <source>
        <dbReference type="EMBL" id="EZG43683.1"/>
    </source>
</evidence>
<dbReference type="EMBL" id="AFNH02001213">
    <property type="protein sequence ID" value="EZG43683.1"/>
    <property type="molecule type" value="Genomic_DNA"/>
</dbReference>
<dbReference type="RefSeq" id="XP_011133090.1">
    <property type="nucleotide sequence ID" value="XM_011134788.1"/>
</dbReference>
<dbReference type="AlphaFoldDB" id="A0A023AYZ2"/>
<gene>
    <name evidence="1" type="ORF">GNI_162680</name>
</gene>
<dbReference type="GeneID" id="22915632"/>
<organism evidence="1 2">
    <name type="scientific">Gregarina niphandrodes</name>
    <name type="common">Septate eugregarine</name>
    <dbReference type="NCBI Taxonomy" id="110365"/>
    <lineage>
        <taxon>Eukaryota</taxon>
        <taxon>Sar</taxon>
        <taxon>Alveolata</taxon>
        <taxon>Apicomplexa</taxon>
        <taxon>Conoidasida</taxon>
        <taxon>Gregarinasina</taxon>
        <taxon>Eugregarinorida</taxon>
        <taxon>Gregarinidae</taxon>
        <taxon>Gregarina</taxon>
    </lineage>
</organism>
<reference evidence="1" key="1">
    <citation type="submission" date="2013-12" db="EMBL/GenBank/DDBJ databases">
        <authorList>
            <person name="Omoto C.K."/>
            <person name="Sibley D."/>
            <person name="Venepally P."/>
            <person name="Hadjithomas M."/>
            <person name="Karamycheva S."/>
            <person name="Brunk B."/>
            <person name="Roos D."/>
            <person name="Caler E."/>
            <person name="Lorenzi H."/>
        </authorList>
    </citation>
    <scope>NUCLEOTIDE SEQUENCE</scope>
</reference>
<dbReference type="VEuPathDB" id="CryptoDB:GNI_162680"/>
<accession>A0A023AYZ2</accession>
<sequence>MKTNVCGESSDLKLSGLLSVLYTDGGEQTSLEGCSAKVAVIDGLGSQGLLEVLVVADPKDLEKPRSKFDLTQDSVRLLVLPPEGIDACLGKGGGVHAFQTKTELHERATLLEAGTADYHQAVDSLATSVWRGLVAPKNLLDALDQPVADRIFEDIMPRTMAPAQAVEGIKSPFIKEWRSVTREDYDLFWKLHFNPQQTDSKMREVEYDDLTALHKIVMQASSHKGSSCSKSRVVCQRVLEYAAVTVAIVAFQWWMTKPGGYWDTVKSSAGGNGIVPVSGIAETPVADGLYQALTTEAPGLLQKLTDNFTTAAESMINNMTATHSATETPNSGMTSNFTAAKAASQFATKAITEAAETVRKKLSTVGASTVGASTVGASTVDATSGPDWYIGKYLSTRDLYRPGVYVDPRTGTDLLQYRTTPSKCDGMGGKPRWTDIVVDRAMLERFDSLQGACNPYNATLACENLGVRNRQCFSFVSPVLQKNPLGLRQLWNMLNRMFLFPNNEQCRIRCDNALAIRRLPLIVRDYHTTFLPGMKDPRFNYVLNDVSDQDFQEFELRMKRMFPAEAVTEHKEKLTKMWFGVPCGSGVWSLPFDERKWVHKPWQPACKCPKLRVTCETRSETGERLSVSVDSLDIRDKPRQLAYLDGVLPNSNITGTGTPLEIKRCFYQCLTQLFSD</sequence>
<evidence type="ECO:0000313" key="2">
    <source>
        <dbReference type="Proteomes" id="UP000019763"/>
    </source>
</evidence>
<name>A0A023AYZ2_GRENI</name>
<dbReference type="Proteomes" id="UP000019763">
    <property type="component" value="Unassembled WGS sequence"/>
</dbReference>
<comment type="caution">
    <text evidence="1">The sequence shown here is derived from an EMBL/GenBank/DDBJ whole genome shotgun (WGS) entry which is preliminary data.</text>
</comment>